<name>A0ABN9TLY1_9DINO</name>
<dbReference type="EMBL" id="CAUYUJ010014865">
    <property type="protein sequence ID" value="CAK0847025.1"/>
    <property type="molecule type" value="Genomic_DNA"/>
</dbReference>
<evidence type="ECO:0000313" key="3">
    <source>
        <dbReference type="Proteomes" id="UP001189429"/>
    </source>
</evidence>
<sequence length="88" mass="8763">MATPAIRSSSGSRTSTRDETIAPAACPRGKPSPSELLAQGKDPGVYGGAEAAQLPGQTASTSRAQQPAAARGAQEARPAGGSWREGTG</sequence>
<keyword evidence="3" id="KW-1185">Reference proteome</keyword>
<dbReference type="Proteomes" id="UP001189429">
    <property type="component" value="Unassembled WGS sequence"/>
</dbReference>
<comment type="caution">
    <text evidence="2">The sequence shown here is derived from an EMBL/GenBank/DDBJ whole genome shotgun (WGS) entry which is preliminary data.</text>
</comment>
<feature type="compositionally biased region" description="Low complexity" evidence="1">
    <location>
        <begin position="63"/>
        <end position="81"/>
    </location>
</feature>
<reference evidence="2" key="1">
    <citation type="submission" date="2023-10" db="EMBL/GenBank/DDBJ databases">
        <authorList>
            <person name="Chen Y."/>
            <person name="Shah S."/>
            <person name="Dougan E. K."/>
            <person name="Thang M."/>
            <person name="Chan C."/>
        </authorList>
    </citation>
    <scope>NUCLEOTIDE SEQUENCE [LARGE SCALE GENOMIC DNA]</scope>
</reference>
<evidence type="ECO:0000256" key="1">
    <source>
        <dbReference type="SAM" id="MobiDB-lite"/>
    </source>
</evidence>
<gene>
    <name evidence="2" type="ORF">PCOR1329_LOCUS40366</name>
</gene>
<feature type="region of interest" description="Disordered" evidence="1">
    <location>
        <begin position="1"/>
        <end position="88"/>
    </location>
</feature>
<organism evidence="2 3">
    <name type="scientific">Prorocentrum cordatum</name>
    <dbReference type="NCBI Taxonomy" id="2364126"/>
    <lineage>
        <taxon>Eukaryota</taxon>
        <taxon>Sar</taxon>
        <taxon>Alveolata</taxon>
        <taxon>Dinophyceae</taxon>
        <taxon>Prorocentrales</taxon>
        <taxon>Prorocentraceae</taxon>
        <taxon>Prorocentrum</taxon>
    </lineage>
</organism>
<proteinExistence type="predicted"/>
<evidence type="ECO:0000313" key="2">
    <source>
        <dbReference type="EMBL" id="CAK0847025.1"/>
    </source>
</evidence>
<accession>A0ABN9TLY1</accession>
<protein>
    <submittedName>
        <fullName evidence="2">Uncharacterized protein</fullName>
    </submittedName>
</protein>